<dbReference type="GO" id="GO:0042393">
    <property type="term" value="F:histone binding"/>
    <property type="evidence" value="ECO:0007669"/>
    <property type="project" value="TreeGrafter"/>
</dbReference>
<name>A0AAV7E024_ARIFI</name>
<dbReference type="PANTHER" id="PTHR47025:SF2">
    <property type="entry name" value="AUTOIMMUNE REGULATOR"/>
    <property type="match status" value="1"/>
</dbReference>
<evidence type="ECO:0000256" key="1">
    <source>
        <dbReference type="ARBA" id="ARBA00004123"/>
    </source>
</evidence>
<keyword evidence="3 6" id="KW-0863">Zinc-finger</keyword>
<dbReference type="InterPro" id="IPR019786">
    <property type="entry name" value="Zinc_finger_PHD-type_CS"/>
</dbReference>
<keyword evidence="10" id="KW-1185">Reference proteome</keyword>
<keyword evidence="2" id="KW-0479">Metal-binding</keyword>
<dbReference type="InterPro" id="IPR056511">
    <property type="entry name" value="IDM1_C"/>
</dbReference>
<dbReference type="InterPro" id="IPR016181">
    <property type="entry name" value="Acyl_CoA_acyltransferase"/>
</dbReference>
<evidence type="ECO:0000256" key="4">
    <source>
        <dbReference type="ARBA" id="ARBA00022833"/>
    </source>
</evidence>
<feature type="domain" description="PHD-type" evidence="8">
    <location>
        <begin position="695"/>
        <end position="740"/>
    </location>
</feature>
<dbReference type="FunFam" id="3.40.630.30:FF:000073">
    <property type="entry name" value="PHD finger family protein"/>
    <property type="match status" value="1"/>
</dbReference>
<dbReference type="Pfam" id="PF23209">
    <property type="entry name" value="IDM1_C"/>
    <property type="match status" value="1"/>
</dbReference>
<dbReference type="InterPro" id="IPR032308">
    <property type="entry name" value="TDBD"/>
</dbReference>
<dbReference type="InterPro" id="IPR013083">
    <property type="entry name" value="Znf_RING/FYVE/PHD"/>
</dbReference>
<dbReference type="PROSITE" id="PS50016">
    <property type="entry name" value="ZF_PHD_2"/>
    <property type="match status" value="1"/>
</dbReference>
<dbReference type="InterPro" id="IPR011011">
    <property type="entry name" value="Znf_FYVE_PHD"/>
</dbReference>
<evidence type="ECO:0000256" key="5">
    <source>
        <dbReference type="ARBA" id="ARBA00023242"/>
    </source>
</evidence>
<dbReference type="CDD" id="cd15539">
    <property type="entry name" value="PHD1_AIRE"/>
    <property type="match status" value="1"/>
</dbReference>
<dbReference type="PROSITE" id="PS01359">
    <property type="entry name" value="ZF_PHD_1"/>
    <property type="match status" value="1"/>
</dbReference>
<keyword evidence="5" id="KW-0539">Nucleus</keyword>
<dbReference type="EMBL" id="JAINDJ010000007">
    <property type="protein sequence ID" value="KAG9442260.1"/>
    <property type="molecule type" value="Genomic_DNA"/>
</dbReference>
<evidence type="ECO:0000259" key="8">
    <source>
        <dbReference type="PROSITE" id="PS50016"/>
    </source>
</evidence>
<dbReference type="Proteomes" id="UP000825729">
    <property type="component" value="Unassembled WGS sequence"/>
</dbReference>
<dbReference type="Gene3D" id="3.30.40.10">
    <property type="entry name" value="Zinc/RING finger domain, C3HC4 (zinc finger)"/>
    <property type="match status" value="2"/>
</dbReference>
<dbReference type="Pfam" id="PF23011">
    <property type="entry name" value="PHD-1st_NSD"/>
    <property type="match status" value="1"/>
</dbReference>
<dbReference type="Pfam" id="PF16135">
    <property type="entry name" value="TDBD"/>
    <property type="match status" value="2"/>
</dbReference>
<dbReference type="InterPro" id="IPR019787">
    <property type="entry name" value="Znf_PHD-finger"/>
</dbReference>
<dbReference type="AlphaFoldDB" id="A0AAV7E024"/>
<dbReference type="GO" id="GO:0000977">
    <property type="term" value="F:RNA polymerase II transcription regulatory region sequence-specific DNA binding"/>
    <property type="evidence" value="ECO:0007669"/>
    <property type="project" value="TreeGrafter"/>
</dbReference>
<sequence length="1061" mass="115536">MANGTSESDDFVLRSGPRSGLKREFAFALKSHSQFSESIGRTRSGKKRLRVVSPKRVSKEGSRLETPILVDDDEKSGVDRAGAVVGASERRAEADLDVRGGDVLGGDVRDLDVSAVEMTAQVVQEVVLSVPESVMETAAGCGIRQTKPVVFSYENSTEVLIDENGICTTAEDGPVAPVSLPEKRVKTETVEEEPVEVPVVESISPVEEFAGGTETVSNTGDETEAVGNRAEGAARLEDELTDRTDEHSIVEVSVHQNAKDVVVVEASEGATAAQVSSTIPNVAPTDDRIGKTEENAEANLTSSDEKSAATVTVTSGGTDTNKMTSAEHKSPLKTPPMHTVYQRRFTRSLLKDKAKPVEPVAITSGEDSALLDSSKSEGTSETGELKLVDESNQINSATSKKLELKMSKKIVLDKFPSTIKELLATGLLEGLPVKYLDKNGALPGTIQGCGILCSCSACNGMKVVSPYQFEKHAGSLKKRSAEYIYLENGRTVRDILNVCNNAPLDMLEATIQGAISSTSVERMKKCQSCKEYIKLAEARTSMPLCSRCLGSKRPESTPVRVSSGLAGLSKPVMVPKTPVSTSKHTPPPKKAAQGRVTKKDLGLHKLVFTENGLPNGTEVAYYARGQRLLEGYKTINGIFCRCCNKEVSPSQFEAHAGWASRRKPYLNIYTSNGVSLHELSLSLSKGRKHSTVDNDDLCSICFDGGNLLLCDLCPRAFHPDCVGLSTIPRGKWYCRYCFNMLQREKFVEHNVNAIAAGRISGVDPIEQISTRSIRLVKVKTQEADVSCCVLCRCHDFSKSGFGPRTVLLCDQCEKEYHVGCLREHNMGDLKELPQGNWFCCGDCSEIHTALEALILSGPEELPVPVLDALKAKHEMNPDNSPDYDVRWRLLRGKLASPETRPLLSKAVGIFHDRFDPIHDSTTGRDLIPSMVYGRNMRDQEFGGMYCAVLTVNSSVVSAGILRIFGQDVAEIPLVATSIENQGQGYFQSLFGCIERLLGLLNVKNLVLPAADEAESIWTKKFGFEKITAEQLCNFTRDSHLMTFQGTSMLHKVVVRGDDHVK</sequence>
<dbReference type="PANTHER" id="PTHR47025">
    <property type="entry name" value="AUTOIMMUNE REGULATOR"/>
    <property type="match status" value="1"/>
</dbReference>
<dbReference type="SUPFAM" id="SSF57903">
    <property type="entry name" value="FYVE/PHD zinc finger"/>
    <property type="match status" value="2"/>
</dbReference>
<evidence type="ECO:0000256" key="3">
    <source>
        <dbReference type="ARBA" id="ARBA00022771"/>
    </source>
</evidence>
<dbReference type="GO" id="GO:0005634">
    <property type="term" value="C:nucleus"/>
    <property type="evidence" value="ECO:0007669"/>
    <property type="project" value="UniProtKB-SubCell"/>
</dbReference>
<dbReference type="GO" id="GO:0008270">
    <property type="term" value="F:zinc ion binding"/>
    <property type="evidence" value="ECO:0007669"/>
    <property type="project" value="UniProtKB-KW"/>
</dbReference>
<dbReference type="SMART" id="SM00249">
    <property type="entry name" value="PHD"/>
    <property type="match status" value="2"/>
</dbReference>
<proteinExistence type="predicted"/>
<keyword evidence="4" id="KW-0862">Zinc</keyword>
<reference evidence="9 10" key="1">
    <citation type="submission" date="2021-07" db="EMBL/GenBank/DDBJ databases">
        <title>The Aristolochia fimbriata genome: insights into angiosperm evolution, floral development and chemical biosynthesis.</title>
        <authorList>
            <person name="Jiao Y."/>
        </authorList>
    </citation>
    <scope>NUCLEOTIDE SEQUENCE [LARGE SCALE GENOMIC DNA]</scope>
    <source>
        <strain evidence="9">IBCAS-2021</strain>
        <tissue evidence="9">Leaf</tissue>
    </source>
</reference>
<comment type="caution">
    <text evidence="9">The sequence shown here is derived from an EMBL/GenBank/DDBJ whole genome shotgun (WGS) entry which is preliminary data.</text>
</comment>
<accession>A0AAV7E024</accession>
<evidence type="ECO:0000256" key="6">
    <source>
        <dbReference type="PROSITE-ProRule" id="PRU00146"/>
    </source>
</evidence>
<feature type="region of interest" description="Disordered" evidence="7">
    <location>
        <begin position="314"/>
        <end position="335"/>
    </location>
</feature>
<dbReference type="SUPFAM" id="SSF55729">
    <property type="entry name" value="Acyl-CoA N-acyltransferases (Nat)"/>
    <property type="match status" value="1"/>
</dbReference>
<dbReference type="FunFam" id="3.30.40.10:FF:000494">
    <property type="entry name" value="Acyl-CoA N-acyltransferase with RING/FYVE/PHD-type zinc finger domain"/>
    <property type="match status" value="1"/>
</dbReference>
<feature type="region of interest" description="Disordered" evidence="7">
    <location>
        <begin position="572"/>
        <end position="596"/>
    </location>
</feature>
<evidence type="ECO:0000256" key="7">
    <source>
        <dbReference type="SAM" id="MobiDB-lite"/>
    </source>
</evidence>
<feature type="region of interest" description="Disordered" evidence="7">
    <location>
        <begin position="38"/>
        <end position="71"/>
    </location>
</feature>
<dbReference type="InterPro" id="IPR001965">
    <property type="entry name" value="Znf_PHD"/>
</dbReference>
<protein>
    <recommendedName>
        <fullName evidence="8">PHD-type domain-containing protein</fullName>
    </recommendedName>
</protein>
<dbReference type="GO" id="GO:0045944">
    <property type="term" value="P:positive regulation of transcription by RNA polymerase II"/>
    <property type="evidence" value="ECO:0007669"/>
    <property type="project" value="TreeGrafter"/>
</dbReference>
<evidence type="ECO:0000313" key="10">
    <source>
        <dbReference type="Proteomes" id="UP000825729"/>
    </source>
</evidence>
<feature type="compositionally biased region" description="Polar residues" evidence="7">
    <location>
        <begin position="314"/>
        <end position="324"/>
    </location>
</feature>
<gene>
    <name evidence="9" type="ORF">H6P81_018114</name>
</gene>
<evidence type="ECO:0000256" key="2">
    <source>
        <dbReference type="ARBA" id="ARBA00022723"/>
    </source>
</evidence>
<dbReference type="GO" id="GO:0003682">
    <property type="term" value="F:chromatin binding"/>
    <property type="evidence" value="ECO:0007669"/>
    <property type="project" value="TreeGrafter"/>
</dbReference>
<organism evidence="9 10">
    <name type="scientific">Aristolochia fimbriata</name>
    <name type="common">White veined hardy Dutchman's pipe vine</name>
    <dbReference type="NCBI Taxonomy" id="158543"/>
    <lineage>
        <taxon>Eukaryota</taxon>
        <taxon>Viridiplantae</taxon>
        <taxon>Streptophyta</taxon>
        <taxon>Embryophyta</taxon>
        <taxon>Tracheophyta</taxon>
        <taxon>Spermatophyta</taxon>
        <taxon>Magnoliopsida</taxon>
        <taxon>Magnoliidae</taxon>
        <taxon>Piperales</taxon>
        <taxon>Aristolochiaceae</taxon>
        <taxon>Aristolochia</taxon>
    </lineage>
</organism>
<dbReference type="InterPro" id="IPR059153">
    <property type="entry name" value="NSD_PHD-1st"/>
</dbReference>
<evidence type="ECO:0000313" key="9">
    <source>
        <dbReference type="EMBL" id="KAG9442260.1"/>
    </source>
</evidence>
<comment type="subcellular location">
    <subcellularLocation>
        <location evidence="1">Nucleus</location>
    </subcellularLocation>
</comment>